<comment type="caution">
    <text evidence="4">The sequence shown here is derived from an EMBL/GenBank/DDBJ whole genome shotgun (WGS) entry which is preliminary data.</text>
</comment>
<keyword evidence="5" id="KW-1185">Reference proteome</keyword>
<dbReference type="InterPro" id="IPR008331">
    <property type="entry name" value="Ferritin_DPS_dom"/>
</dbReference>
<dbReference type="Gene3D" id="1.20.1260.10">
    <property type="match status" value="1"/>
</dbReference>
<dbReference type="RefSeq" id="WP_062588298.1">
    <property type="nucleotide sequence ID" value="NZ_LQZQ01000002.1"/>
</dbReference>
<comment type="similarity">
    <text evidence="1 2">Belongs to the Dps family.</text>
</comment>
<dbReference type="Proteomes" id="UP000075583">
    <property type="component" value="Unassembled WGS sequence"/>
</dbReference>
<dbReference type="CDD" id="cd01043">
    <property type="entry name" value="DPS"/>
    <property type="match status" value="1"/>
</dbReference>
<feature type="domain" description="Ferritin/DPS" evidence="3">
    <location>
        <begin position="35"/>
        <end position="171"/>
    </location>
</feature>
<evidence type="ECO:0000256" key="1">
    <source>
        <dbReference type="ARBA" id="ARBA00009497"/>
    </source>
</evidence>
<dbReference type="PRINTS" id="PR01346">
    <property type="entry name" value="HELNAPAPROT"/>
</dbReference>
<dbReference type="GO" id="GO:0016722">
    <property type="term" value="F:oxidoreductase activity, acting on metal ions"/>
    <property type="evidence" value="ECO:0007669"/>
    <property type="project" value="InterPro"/>
</dbReference>
<dbReference type="InterPro" id="IPR009078">
    <property type="entry name" value="Ferritin-like_SF"/>
</dbReference>
<gene>
    <name evidence="4" type="ORF">MB14_12500</name>
</gene>
<name>A0A150XRN1_ROSEK</name>
<dbReference type="InterPro" id="IPR002177">
    <property type="entry name" value="DPS_DNA-bd"/>
</dbReference>
<sequence>MTTDTQIESKTKPKLQKRAFARLGYTKMETAELVDAMNKLLANYSVHYQKLRNFHWNVKGPDFFDIHEQFEQQYNAAKVSIDDVAERIRVFGQTPMSTMRDYLETSDIKESSTDLSAMEMVSEIVKDYEILLEHMFNVIEVALNNGDSGTVDMVNSMVKYTEKNHWMLTAFSKK</sequence>
<proteinExistence type="inferred from homology"/>
<evidence type="ECO:0000313" key="4">
    <source>
        <dbReference type="EMBL" id="KYG81409.1"/>
    </source>
</evidence>
<dbReference type="AlphaFoldDB" id="A0A150XRN1"/>
<dbReference type="InterPro" id="IPR023188">
    <property type="entry name" value="DPS_DNA-bd_CS"/>
</dbReference>
<evidence type="ECO:0000313" key="5">
    <source>
        <dbReference type="Proteomes" id="UP000075583"/>
    </source>
</evidence>
<protein>
    <submittedName>
        <fullName evidence="4">DNA starvation/stationary phase protection protein</fullName>
    </submittedName>
</protein>
<dbReference type="InterPro" id="IPR012347">
    <property type="entry name" value="Ferritin-like"/>
</dbReference>
<dbReference type="Pfam" id="PF00210">
    <property type="entry name" value="Ferritin"/>
    <property type="match status" value="1"/>
</dbReference>
<dbReference type="PANTHER" id="PTHR42932">
    <property type="entry name" value="GENERAL STRESS PROTEIN 20U"/>
    <property type="match status" value="1"/>
</dbReference>
<dbReference type="EMBL" id="LQZQ01000002">
    <property type="protein sequence ID" value="KYG81409.1"/>
    <property type="molecule type" value="Genomic_DNA"/>
</dbReference>
<dbReference type="PIRSF" id="PIRSF005900">
    <property type="entry name" value="Dps"/>
    <property type="match status" value="1"/>
</dbReference>
<evidence type="ECO:0000259" key="3">
    <source>
        <dbReference type="Pfam" id="PF00210"/>
    </source>
</evidence>
<organism evidence="4 5">
    <name type="scientific">Roseivirga ehrenbergii (strain DSM 102268 / JCM 13514 / KCTC 12282 / NCIMB 14502 / KMM 6017)</name>
    <dbReference type="NCBI Taxonomy" id="279360"/>
    <lineage>
        <taxon>Bacteria</taxon>
        <taxon>Pseudomonadati</taxon>
        <taxon>Bacteroidota</taxon>
        <taxon>Cytophagia</taxon>
        <taxon>Cytophagales</taxon>
        <taxon>Roseivirgaceae</taxon>
        <taxon>Roseivirga</taxon>
    </lineage>
</organism>
<dbReference type="PANTHER" id="PTHR42932:SF1">
    <property type="entry name" value="GENERAL STRESS PROTEIN 20U"/>
    <property type="match status" value="1"/>
</dbReference>
<dbReference type="GO" id="GO:0008199">
    <property type="term" value="F:ferric iron binding"/>
    <property type="evidence" value="ECO:0007669"/>
    <property type="project" value="InterPro"/>
</dbReference>
<reference evidence="4" key="1">
    <citation type="submission" date="2016-01" db="EMBL/GenBank/DDBJ databases">
        <title>Genome sequencing of Roseivirga ehrenbergii KMM 6017.</title>
        <authorList>
            <person name="Selvaratnam C."/>
            <person name="Thevarajoo S."/>
            <person name="Goh K.M."/>
            <person name="Ee R."/>
            <person name="Chan K.-G."/>
            <person name="Chong C.S."/>
        </authorList>
    </citation>
    <scope>NUCLEOTIDE SEQUENCE [LARGE SCALE GENOMIC DNA]</scope>
    <source>
        <strain evidence="4">KMM 6017</strain>
    </source>
</reference>
<dbReference type="PROSITE" id="PS00819">
    <property type="entry name" value="DPS_2"/>
    <property type="match status" value="1"/>
</dbReference>
<dbReference type="OrthoDB" id="9797023at2"/>
<dbReference type="SUPFAM" id="SSF47240">
    <property type="entry name" value="Ferritin-like"/>
    <property type="match status" value="1"/>
</dbReference>
<dbReference type="STRING" id="279360.MB14_12500"/>
<evidence type="ECO:0000256" key="2">
    <source>
        <dbReference type="RuleBase" id="RU003875"/>
    </source>
</evidence>
<accession>A0A150XRN1</accession>